<comment type="caution">
    <text evidence="1">The sequence shown here is derived from an EMBL/GenBank/DDBJ whole genome shotgun (WGS) entry which is preliminary data.</text>
</comment>
<dbReference type="Proteomes" id="UP000530928">
    <property type="component" value="Unassembled WGS sequence"/>
</dbReference>
<reference evidence="1 2" key="1">
    <citation type="submission" date="2020-07" db="EMBL/GenBank/DDBJ databases">
        <title>Genomic Encyclopedia of Type Strains, Phase IV (KMG-IV): sequencing the most valuable type-strain genomes for metagenomic binning, comparative biology and taxonomic classification.</title>
        <authorList>
            <person name="Goeker M."/>
        </authorList>
    </citation>
    <scope>NUCLEOTIDE SEQUENCE [LARGE SCALE GENOMIC DNA]</scope>
    <source>
        <strain evidence="1 2">DSM 45533</strain>
    </source>
</reference>
<name>A0A7W0HRD2_9ACTN</name>
<dbReference type="AlphaFoldDB" id="A0A7W0HRD2"/>
<proteinExistence type="predicted"/>
<dbReference type="RefSeq" id="WP_181611598.1">
    <property type="nucleotide sequence ID" value="NZ_BAABAM010000003.1"/>
</dbReference>
<keyword evidence="2" id="KW-1185">Reference proteome</keyword>
<evidence type="ECO:0000313" key="1">
    <source>
        <dbReference type="EMBL" id="MBA2892883.1"/>
    </source>
</evidence>
<dbReference type="EMBL" id="JACDUR010000004">
    <property type="protein sequence ID" value="MBA2892883.1"/>
    <property type="molecule type" value="Genomic_DNA"/>
</dbReference>
<sequence>MPVRLVLLIALTLGLGGMHTIGHVSPEHCHSVSADHRPDPSSVCVAVAASPVVLVAVLGGALPPVPLPLALPYGMRPPAEPVARPPPRTTVLRQ</sequence>
<gene>
    <name evidence="1" type="ORF">HNR30_004237</name>
</gene>
<evidence type="ECO:0000313" key="2">
    <source>
        <dbReference type="Proteomes" id="UP000530928"/>
    </source>
</evidence>
<accession>A0A7W0HRD2</accession>
<organism evidence="1 2">
    <name type="scientific">Nonomuraea soli</name>
    <dbReference type="NCBI Taxonomy" id="1032476"/>
    <lineage>
        <taxon>Bacteria</taxon>
        <taxon>Bacillati</taxon>
        <taxon>Actinomycetota</taxon>
        <taxon>Actinomycetes</taxon>
        <taxon>Streptosporangiales</taxon>
        <taxon>Streptosporangiaceae</taxon>
        <taxon>Nonomuraea</taxon>
    </lineage>
</organism>
<protein>
    <submittedName>
        <fullName evidence="1">Uncharacterized protein</fullName>
    </submittedName>
</protein>